<evidence type="ECO:0000313" key="2">
    <source>
        <dbReference type="EMBL" id="MBP1465689.1"/>
    </source>
</evidence>
<sequence>MPKIRINLRELNNLDALDLIEETDELLEREERGGEEKEKRPINPVALQRRQEGRKWGKEVNRIMRERKQSR</sequence>
<feature type="compositionally biased region" description="Basic and acidic residues" evidence="1">
    <location>
        <begin position="29"/>
        <end position="41"/>
    </location>
</feature>
<gene>
    <name evidence="2" type="ORF">EYB53_008220</name>
</gene>
<organism evidence="2 3">
    <name type="scientific">Candidatus Chloroploca mongolica</name>
    <dbReference type="NCBI Taxonomy" id="2528176"/>
    <lineage>
        <taxon>Bacteria</taxon>
        <taxon>Bacillati</taxon>
        <taxon>Chloroflexota</taxon>
        <taxon>Chloroflexia</taxon>
        <taxon>Chloroflexales</taxon>
        <taxon>Chloroflexineae</taxon>
        <taxon>Oscillochloridaceae</taxon>
        <taxon>Candidatus Chloroploca</taxon>
    </lineage>
</organism>
<evidence type="ECO:0000313" key="3">
    <source>
        <dbReference type="Proteomes" id="UP001193081"/>
    </source>
</evidence>
<dbReference type="EMBL" id="SIJK02000011">
    <property type="protein sequence ID" value="MBP1465689.1"/>
    <property type="molecule type" value="Genomic_DNA"/>
</dbReference>
<keyword evidence="3" id="KW-1185">Reference proteome</keyword>
<proteinExistence type="predicted"/>
<protein>
    <submittedName>
        <fullName evidence="2">Uncharacterized protein</fullName>
    </submittedName>
</protein>
<reference evidence="2 3" key="1">
    <citation type="submission" date="2021-03" db="EMBL/GenBank/DDBJ databases">
        <authorList>
            <person name="Grouzdev D.S."/>
        </authorList>
    </citation>
    <scope>NUCLEOTIDE SEQUENCE [LARGE SCALE GENOMIC DNA]</scope>
    <source>
        <strain evidence="2 3">M50-1</strain>
    </source>
</reference>
<evidence type="ECO:0000256" key="1">
    <source>
        <dbReference type="SAM" id="MobiDB-lite"/>
    </source>
</evidence>
<feature type="region of interest" description="Disordered" evidence="1">
    <location>
        <begin position="28"/>
        <end position="53"/>
    </location>
</feature>
<comment type="caution">
    <text evidence="2">The sequence shown here is derived from an EMBL/GenBank/DDBJ whole genome shotgun (WGS) entry which is preliminary data.</text>
</comment>
<accession>A0ABS4D8C3</accession>
<dbReference type="RefSeq" id="WP_135477723.1">
    <property type="nucleotide sequence ID" value="NZ_SIJK02000011.1"/>
</dbReference>
<dbReference type="Proteomes" id="UP001193081">
    <property type="component" value="Unassembled WGS sequence"/>
</dbReference>
<name>A0ABS4D8C3_9CHLR</name>